<comment type="caution">
    <text evidence="2">The sequence shown here is derived from an EMBL/GenBank/DDBJ whole genome shotgun (WGS) entry which is preliminary data.</text>
</comment>
<accession>A0A9D4U162</accession>
<name>A0A9D4U162_ADICA</name>
<dbReference type="EMBL" id="JABFUD020000025">
    <property type="protein sequence ID" value="KAI5059043.1"/>
    <property type="molecule type" value="Genomic_DNA"/>
</dbReference>
<organism evidence="2 3">
    <name type="scientific">Adiantum capillus-veneris</name>
    <name type="common">Maidenhair fern</name>
    <dbReference type="NCBI Taxonomy" id="13818"/>
    <lineage>
        <taxon>Eukaryota</taxon>
        <taxon>Viridiplantae</taxon>
        <taxon>Streptophyta</taxon>
        <taxon>Embryophyta</taxon>
        <taxon>Tracheophyta</taxon>
        <taxon>Polypodiopsida</taxon>
        <taxon>Polypodiidae</taxon>
        <taxon>Polypodiales</taxon>
        <taxon>Pteridineae</taxon>
        <taxon>Pteridaceae</taxon>
        <taxon>Vittarioideae</taxon>
        <taxon>Adiantum</taxon>
    </lineage>
</organism>
<reference evidence="2" key="1">
    <citation type="submission" date="2021-01" db="EMBL/GenBank/DDBJ databases">
        <title>Adiantum capillus-veneris genome.</title>
        <authorList>
            <person name="Fang Y."/>
            <person name="Liao Q."/>
        </authorList>
    </citation>
    <scope>NUCLEOTIDE SEQUENCE</scope>
    <source>
        <strain evidence="2">H3</strain>
        <tissue evidence="2">Leaf</tissue>
    </source>
</reference>
<evidence type="ECO:0000313" key="3">
    <source>
        <dbReference type="Proteomes" id="UP000886520"/>
    </source>
</evidence>
<sequence length="80" mass="8882">MDRQHLHSDERNEDGQNVVGGIEENKGDKNEGENTQGGNNEDEGDNTEDTGREIEAEENTDPLEDQEETVVTTQTKGSKH</sequence>
<protein>
    <submittedName>
        <fullName evidence="2">Uncharacterized protein</fullName>
    </submittedName>
</protein>
<feature type="compositionally biased region" description="Low complexity" evidence="1">
    <location>
        <begin position="69"/>
        <end position="80"/>
    </location>
</feature>
<keyword evidence="3" id="KW-1185">Reference proteome</keyword>
<evidence type="ECO:0000313" key="2">
    <source>
        <dbReference type="EMBL" id="KAI5059043.1"/>
    </source>
</evidence>
<feature type="compositionally biased region" description="Basic and acidic residues" evidence="1">
    <location>
        <begin position="1"/>
        <end position="14"/>
    </location>
</feature>
<proteinExistence type="predicted"/>
<feature type="compositionally biased region" description="Basic and acidic residues" evidence="1">
    <location>
        <begin position="23"/>
        <end position="32"/>
    </location>
</feature>
<gene>
    <name evidence="2" type="ORF">GOP47_0025362</name>
</gene>
<dbReference type="Proteomes" id="UP000886520">
    <property type="component" value="Chromosome 25"/>
</dbReference>
<evidence type="ECO:0000256" key="1">
    <source>
        <dbReference type="SAM" id="MobiDB-lite"/>
    </source>
</evidence>
<feature type="region of interest" description="Disordered" evidence="1">
    <location>
        <begin position="1"/>
        <end position="80"/>
    </location>
</feature>
<feature type="compositionally biased region" description="Acidic residues" evidence="1">
    <location>
        <begin position="55"/>
        <end position="68"/>
    </location>
</feature>
<dbReference type="AlphaFoldDB" id="A0A9D4U162"/>